<proteinExistence type="predicted"/>
<accession>B5W465</accession>
<keyword evidence="1" id="KW-1133">Transmembrane helix</keyword>
<evidence type="ECO:0000256" key="1">
    <source>
        <dbReference type="SAM" id="Phobius"/>
    </source>
</evidence>
<feature type="transmembrane region" description="Helical" evidence="1">
    <location>
        <begin position="6"/>
        <end position="26"/>
    </location>
</feature>
<sequence length="51" mass="5868">MPTLQILKIGNVLIALATAISLYLPVWQEYRETGSMSYPRARSDRILLTFR</sequence>
<dbReference type="EMBL" id="ABYK01000029">
    <property type="protein sequence ID" value="EDZ93640.1"/>
    <property type="molecule type" value="Genomic_DNA"/>
</dbReference>
<reference evidence="2 3" key="1">
    <citation type="journal article" date="2011" name="Appl. Environ. Microbiol.">
        <title>Contribution of a Sodium Ion Gradient to Energy Conservation during Fermentation in the Cyanobacterium Arthrospira (Spirulina) maxima CS-328.</title>
        <authorList>
            <person name="Carrieri D."/>
            <person name="Ananyev G."/>
            <person name="Lenz O."/>
            <person name="Bryant D.A."/>
            <person name="Dismukes G.C."/>
        </authorList>
    </citation>
    <scope>NUCLEOTIDE SEQUENCE [LARGE SCALE GENOMIC DNA]</scope>
    <source>
        <strain evidence="2 3">CS-328</strain>
    </source>
</reference>
<evidence type="ECO:0000313" key="2">
    <source>
        <dbReference type="EMBL" id="EDZ93640.1"/>
    </source>
</evidence>
<comment type="caution">
    <text evidence="2">The sequence shown here is derived from an EMBL/GenBank/DDBJ whole genome shotgun (WGS) entry which is preliminary data.</text>
</comment>
<keyword evidence="1" id="KW-0812">Transmembrane</keyword>
<evidence type="ECO:0000313" key="3">
    <source>
        <dbReference type="Proteomes" id="UP000004061"/>
    </source>
</evidence>
<keyword evidence="1" id="KW-0472">Membrane</keyword>
<dbReference type="AlphaFoldDB" id="B5W465"/>
<keyword evidence="3" id="KW-1185">Reference proteome</keyword>
<protein>
    <submittedName>
        <fullName evidence="2">Uncharacterized protein</fullName>
    </submittedName>
</protein>
<name>B5W465_LIMMA</name>
<dbReference type="Proteomes" id="UP000004061">
    <property type="component" value="Unassembled WGS sequence"/>
</dbReference>
<organism evidence="2 3">
    <name type="scientific">Limnospira maxima CS-328</name>
    <dbReference type="NCBI Taxonomy" id="513049"/>
    <lineage>
        <taxon>Bacteria</taxon>
        <taxon>Bacillati</taxon>
        <taxon>Cyanobacteriota</taxon>
        <taxon>Cyanophyceae</taxon>
        <taxon>Oscillatoriophycideae</taxon>
        <taxon>Oscillatoriales</taxon>
        <taxon>Sirenicapillariaceae</taxon>
        <taxon>Limnospira</taxon>
    </lineage>
</organism>
<gene>
    <name evidence="2" type="ORF">AmaxDRAFT_3572</name>
</gene>